<evidence type="ECO:0000256" key="7">
    <source>
        <dbReference type="ARBA" id="ARBA00022840"/>
    </source>
</evidence>
<dbReference type="PIRSF" id="PIRSF039102">
    <property type="entry name" value="Ddl/VanB"/>
    <property type="match status" value="1"/>
</dbReference>
<dbReference type="Gene3D" id="3.40.50.20">
    <property type="match status" value="1"/>
</dbReference>
<keyword evidence="9 13" id="KW-0133">Cell shape</keyword>
<comment type="cofactor">
    <cofactor evidence="1">
        <name>Mn(2+)</name>
        <dbReference type="ChEBI" id="CHEBI:29035"/>
    </cofactor>
</comment>
<evidence type="ECO:0000256" key="10">
    <source>
        <dbReference type="ARBA" id="ARBA00022984"/>
    </source>
</evidence>
<dbReference type="PANTHER" id="PTHR23132">
    <property type="entry name" value="D-ALANINE--D-ALANINE LIGASE"/>
    <property type="match status" value="1"/>
</dbReference>
<accession>A0ABW1LJS6</accession>
<evidence type="ECO:0000256" key="3">
    <source>
        <dbReference type="ARBA" id="ARBA00010871"/>
    </source>
</evidence>
<organism evidence="16 17">
    <name type="scientific">Nocardioides hankookensis</name>
    <dbReference type="NCBI Taxonomy" id="443157"/>
    <lineage>
        <taxon>Bacteria</taxon>
        <taxon>Bacillati</taxon>
        <taxon>Actinomycetota</taxon>
        <taxon>Actinomycetes</taxon>
        <taxon>Propionibacteriales</taxon>
        <taxon>Nocardioidaceae</taxon>
        <taxon>Nocardioides</taxon>
    </lineage>
</organism>
<dbReference type="NCBIfam" id="TIGR01205">
    <property type="entry name" value="D_ala_D_alaTIGR"/>
    <property type="match status" value="1"/>
</dbReference>
<dbReference type="GO" id="GO:0016874">
    <property type="term" value="F:ligase activity"/>
    <property type="evidence" value="ECO:0007669"/>
    <property type="project" value="UniProtKB-KW"/>
</dbReference>
<keyword evidence="5" id="KW-0479">Metal-binding</keyword>
<keyword evidence="8" id="KW-0460">Magnesium</keyword>
<dbReference type="InterPro" id="IPR005905">
    <property type="entry name" value="D_ala_D_ala"/>
</dbReference>
<evidence type="ECO:0000256" key="6">
    <source>
        <dbReference type="ARBA" id="ARBA00022741"/>
    </source>
</evidence>
<dbReference type="NCBIfam" id="NF002528">
    <property type="entry name" value="PRK01966.1-4"/>
    <property type="match status" value="1"/>
</dbReference>
<feature type="domain" description="ATP-grasp" evidence="15">
    <location>
        <begin position="153"/>
        <end position="363"/>
    </location>
</feature>
<comment type="catalytic activity">
    <reaction evidence="13">
        <text>2 D-alanine + ATP = D-alanyl-D-alanine + ADP + phosphate + H(+)</text>
        <dbReference type="Rhea" id="RHEA:11224"/>
        <dbReference type="ChEBI" id="CHEBI:15378"/>
        <dbReference type="ChEBI" id="CHEBI:30616"/>
        <dbReference type="ChEBI" id="CHEBI:43474"/>
        <dbReference type="ChEBI" id="CHEBI:57416"/>
        <dbReference type="ChEBI" id="CHEBI:57822"/>
        <dbReference type="ChEBI" id="CHEBI:456216"/>
        <dbReference type="EC" id="6.3.2.4"/>
    </reaction>
</comment>
<keyword evidence="13" id="KW-0963">Cytoplasm</keyword>
<dbReference type="InterPro" id="IPR000291">
    <property type="entry name" value="D-Ala_lig_Van_CS"/>
</dbReference>
<keyword evidence="12 13" id="KW-0961">Cell wall biogenesis/degradation</keyword>
<dbReference type="InterPro" id="IPR011095">
    <property type="entry name" value="Dala_Dala_lig_C"/>
</dbReference>
<dbReference type="Gene3D" id="3.30.1490.20">
    <property type="entry name" value="ATP-grasp fold, A domain"/>
    <property type="match status" value="1"/>
</dbReference>
<evidence type="ECO:0000256" key="13">
    <source>
        <dbReference type="HAMAP-Rule" id="MF_00047"/>
    </source>
</evidence>
<dbReference type="Proteomes" id="UP001596135">
    <property type="component" value="Unassembled WGS sequence"/>
</dbReference>
<comment type="cofactor">
    <cofactor evidence="2">
        <name>Mg(2+)</name>
        <dbReference type="ChEBI" id="CHEBI:18420"/>
    </cofactor>
</comment>
<reference evidence="17" key="1">
    <citation type="journal article" date="2019" name="Int. J. Syst. Evol. Microbiol.">
        <title>The Global Catalogue of Microorganisms (GCM) 10K type strain sequencing project: providing services to taxonomists for standard genome sequencing and annotation.</title>
        <authorList>
            <consortium name="The Broad Institute Genomics Platform"/>
            <consortium name="The Broad Institute Genome Sequencing Center for Infectious Disease"/>
            <person name="Wu L."/>
            <person name="Ma J."/>
        </authorList>
    </citation>
    <scope>NUCLEOTIDE SEQUENCE [LARGE SCALE GENOMIC DNA]</scope>
    <source>
        <strain evidence="17">CCUG 54522</strain>
    </source>
</reference>
<keyword evidence="7 14" id="KW-0067">ATP-binding</keyword>
<keyword evidence="17" id="KW-1185">Reference proteome</keyword>
<dbReference type="Pfam" id="PF07478">
    <property type="entry name" value="Dala_Dala_lig_C"/>
    <property type="match status" value="1"/>
</dbReference>
<dbReference type="HAMAP" id="MF_00047">
    <property type="entry name" value="Dala_Dala_lig"/>
    <property type="match status" value="1"/>
</dbReference>
<dbReference type="RefSeq" id="WP_379153329.1">
    <property type="nucleotide sequence ID" value="NZ_JBHSRJ010000004.1"/>
</dbReference>
<dbReference type="PROSITE" id="PS50975">
    <property type="entry name" value="ATP_GRASP"/>
    <property type="match status" value="1"/>
</dbReference>
<dbReference type="PROSITE" id="PS00844">
    <property type="entry name" value="DALA_DALA_LIGASE_2"/>
    <property type="match status" value="1"/>
</dbReference>
<evidence type="ECO:0000256" key="1">
    <source>
        <dbReference type="ARBA" id="ARBA00001936"/>
    </source>
</evidence>
<evidence type="ECO:0000256" key="11">
    <source>
        <dbReference type="ARBA" id="ARBA00023211"/>
    </source>
</evidence>
<evidence type="ECO:0000256" key="2">
    <source>
        <dbReference type="ARBA" id="ARBA00001946"/>
    </source>
</evidence>
<keyword evidence="6 14" id="KW-0547">Nucleotide-binding</keyword>
<gene>
    <name evidence="13" type="primary">ddl</name>
    <name evidence="16" type="ORF">ACFPYL_09650</name>
</gene>
<dbReference type="InterPro" id="IPR011127">
    <property type="entry name" value="Dala_Dala_lig_N"/>
</dbReference>
<protein>
    <recommendedName>
        <fullName evidence="13">D-alanine--D-alanine ligase</fullName>
        <ecNumber evidence="13">6.3.2.4</ecNumber>
    </recommendedName>
    <alternativeName>
        <fullName evidence="13">D-Ala-D-Ala ligase</fullName>
    </alternativeName>
    <alternativeName>
        <fullName evidence="13">D-alanylalanine synthetase</fullName>
    </alternativeName>
</protein>
<comment type="function">
    <text evidence="13">Cell wall formation.</text>
</comment>
<evidence type="ECO:0000256" key="9">
    <source>
        <dbReference type="ARBA" id="ARBA00022960"/>
    </source>
</evidence>
<dbReference type="InterPro" id="IPR016185">
    <property type="entry name" value="PreATP-grasp_dom_sf"/>
</dbReference>
<evidence type="ECO:0000256" key="8">
    <source>
        <dbReference type="ARBA" id="ARBA00022842"/>
    </source>
</evidence>
<dbReference type="EMBL" id="JBHSRJ010000004">
    <property type="protein sequence ID" value="MFC6043338.1"/>
    <property type="molecule type" value="Genomic_DNA"/>
</dbReference>
<dbReference type="InterPro" id="IPR011761">
    <property type="entry name" value="ATP-grasp"/>
</dbReference>
<evidence type="ECO:0000313" key="16">
    <source>
        <dbReference type="EMBL" id="MFC6043338.1"/>
    </source>
</evidence>
<dbReference type="SUPFAM" id="SSF56059">
    <property type="entry name" value="Glutathione synthetase ATP-binding domain-like"/>
    <property type="match status" value="1"/>
</dbReference>
<name>A0ABW1LJS6_9ACTN</name>
<comment type="similarity">
    <text evidence="3 13">Belongs to the D-alanine--D-alanine ligase family.</text>
</comment>
<dbReference type="InterPro" id="IPR013815">
    <property type="entry name" value="ATP_grasp_subdomain_1"/>
</dbReference>
<dbReference type="PROSITE" id="PS00843">
    <property type="entry name" value="DALA_DALA_LIGASE_1"/>
    <property type="match status" value="1"/>
</dbReference>
<evidence type="ECO:0000256" key="12">
    <source>
        <dbReference type="ARBA" id="ARBA00023316"/>
    </source>
</evidence>
<dbReference type="Pfam" id="PF01820">
    <property type="entry name" value="Dala_Dala_lig_N"/>
    <property type="match status" value="1"/>
</dbReference>
<sequence length="373" mass="39477">MNSPSRKPRVAVVFGGRSSEHAISCVTAGSVLAAIDPELYDVVPIGIATDGRWVLESGDPERLRIEGPDRLPAVDGDRATIALAPEASSTGLVVTEPSQPPRMLGDVDVVFPLLHGPWGEDGTIQGMLEMAGVRYVGAGVLASAVSMDKAYMKVVLAAAGLPVLPSVTVTAREWERDPAGCRERASTLGYPQFVKPARGGSSFGISKVHDAGELDAAIAEAVRFDPKVLVEVAAVDAREIECGVLQALDGTPETSLPAELRVGGDHEFYDFAAKYLPGESTEIDIPADLPDDIAAEIRGLAVRAFEAVGCEGLARVDFFVLADGRVVVNEINTMPGFTPTSMYPQMWAASGVDYPALVDRLIRLALARDTGLR</sequence>
<dbReference type="Gene3D" id="3.30.470.20">
    <property type="entry name" value="ATP-grasp fold, B domain"/>
    <property type="match status" value="1"/>
</dbReference>
<comment type="subcellular location">
    <subcellularLocation>
        <location evidence="13">Cytoplasm</location>
    </subcellularLocation>
</comment>
<keyword evidence="11" id="KW-0464">Manganese</keyword>
<evidence type="ECO:0000256" key="4">
    <source>
        <dbReference type="ARBA" id="ARBA00022598"/>
    </source>
</evidence>
<dbReference type="SUPFAM" id="SSF52440">
    <property type="entry name" value="PreATP-grasp domain"/>
    <property type="match status" value="1"/>
</dbReference>
<dbReference type="EC" id="6.3.2.4" evidence="13"/>
<evidence type="ECO:0000259" key="15">
    <source>
        <dbReference type="PROSITE" id="PS50975"/>
    </source>
</evidence>
<comment type="caution">
    <text evidence="16">The sequence shown here is derived from an EMBL/GenBank/DDBJ whole genome shotgun (WGS) entry which is preliminary data.</text>
</comment>
<dbReference type="PANTHER" id="PTHR23132:SF25">
    <property type="entry name" value="D-ALANINE--D-ALANINE LIGASE A"/>
    <property type="match status" value="1"/>
</dbReference>
<keyword evidence="10 13" id="KW-0573">Peptidoglycan synthesis</keyword>
<comment type="pathway">
    <text evidence="13">Cell wall biogenesis; peptidoglycan biosynthesis.</text>
</comment>
<evidence type="ECO:0000256" key="5">
    <source>
        <dbReference type="ARBA" id="ARBA00022723"/>
    </source>
</evidence>
<evidence type="ECO:0000313" key="17">
    <source>
        <dbReference type="Proteomes" id="UP001596135"/>
    </source>
</evidence>
<keyword evidence="4 13" id="KW-0436">Ligase</keyword>
<proteinExistence type="inferred from homology"/>
<evidence type="ECO:0000256" key="14">
    <source>
        <dbReference type="PROSITE-ProRule" id="PRU00409"/>
    </source>
</evidence>